<feature type="compositionally biased region" description="Basic and acidic residues" evidence="9">
    <location>
        <begin position="1799"/>
        <end position="1816"/>
    </location>
</feature>
<keyword evidence="6 10" id="KW-1133">Transmembrane helix</keyword>
<dbReference type="EMBL" id="BLXT01004610">
    <property type="protein sequence ID" value="GFO15407.1"/>
    <property type="molecule type" value="Genomic_DNA"/>
</dbReference>
<feature type="compositionally biased region" description="Polar residues" evidence="9">
    <location>
        <begin position="1191"/>
        <end position="1225"/>
    </location>
</feature>
<organism evidence="13 14">
    <name type="scientific">Plakobranchus ocellatus</name>
    <dbReference type="NCBI Taxonomy" id="259542"/>
    <lineage>
        <taxon>Eukaryota</taxon>
        <taxon>Metazoa</taxon>
        <taxon>Spiralia</taxon>
        <taxon>Lophotrochozoa</taxon>
        <taxon>Mollusca</taxon>
        <taxon>Gastropoda</taxon>
        <taxon>Heterobranchia</taxon>
        <taxon>Euthyneura</taxon>
        <taxon>Panpulmonata</taxon>
        <taxon>Sacoglossa</taxon>
        <taxon>Placobranchoidea</taxon>
        <taxon>Plakobranchidae</taxon>
        <taxon>Plakobranchus</taxon>
    </lineage>
</organism>
<feature type="compositionally biased region" description="Gly residues" evidence="9">
    <location>
        <begin position="1853"/>
        <end position="1863"/>
    </location>
</feature>
<dbReference type="InterPro" id="IPR015919">
    <property type="entry name" value="Cadherin-like_sf"/>
</dbReference>
<dbReference type="GO" id="GO:0005509">
    <property type="term" value="F:calcium ion binding"/>
    <property type="evidence" value="ECO:0007669"/>
    <property type="project" value="InterPro"/>
</dbReference>
<dbReference type="GO" id="GO:0016011">
    <property type="term" value="C:dystroglycan complex"/>
    <property type="evidence" value="ECO:0007669"/>
    <property type="project" value="TreeGrafter"/>
</dbReference>
<evidence type="ECO:0000313" key="14">
    <source>
        <dbReference type="Proteomes" id="UP000735302"/>
    </source>
</evidence>
<feature type="domain" description="Peptidase S72" evidence="12">
    <location>
        <begin position="1431"/>
        <end position="1542"/>
    </location>
</feature>
<evidence type="ECO:0000256" key="7">
    <source>
        <dbReference type="ARBA" id="ARBA00023180"/>
    </source>
</evidence>
<reference evidence="13 14" key="1">
    <citation type="journal article" date="2021" name="Elife">
        <title>Chloroplast acquisition without the gene transfer in kleptoplastic sea slugs, Plakobranchus ocellatus.</title>
        <authorList>
            <person name="Maeda T."/>
            <person name="Takahashi S."/>
            <person name="Yoshida T."/>
            <person name="Shimamura S."/>
            <person name="Takaki Y."/>
            <person name="Nagai Y."/>
            <person name="Toyoda A."/>
            <person name="Suzuki Y."/>
            <person name="Arimoto A."/>
            <person name="Ishii H."/>
            <person name="Satoh N."/>
            <person name="Nishiyama T."/>
            <person name="Hasebe M."/>
            <person name="Maruyama T."/>
            <person name="Minagawa J."/>
            <person name="Obokata J."/>
            <person name="Shigenobu S."/>
        </authorList>
    </citation>
    <scope>NUCLEOTIDE SEQUENCE [LARGE SCALE GENOMIC DNA]</scope>
</reference>
<feature type="compositionally biased region" description="Basic and acidic residues" evidence="9">
    <location>
        <begin position="450"/>
        <end position="459"/>
    </location>
</feature>
<feature type="transmembrane region" description="Helical" evidence="10">
    <location>
        <begin position="1569"/>
        <end position="1594"/>
    </location>
</feature>
<feature type="region of interest" description="Disordered" evidence="9">
    <location>
        <begin position="1114"/>
        <end position="1134"/>
    </location>
</feature>
<dbReference type="InterPro" id="IPR013783">
    <property type="entry name" value="Ig-like_fold"/>
</dbReference>
<feature type="compositionally biased region" description="Basic and acidic residues" evidence="9">
    <location>
        <begin position="263"/>
        <end position="275"/>
    </location>
</feature>
<sequence>MSASISSTFTASSLCLLIVTLFFTQYGAGAASAASSTVEDEIPDIPDIIVFAGRIFQLDLSSHKQYGDPRRIVQIKLLSSDATGQPVLQDLPEWLHFDTSSRVLTGLATAPGHLGKLLLQLSSLSGSANGSGGGAPCAQTKNFKSQVQLEIDGNGHETEVQDYKRSTHTERARAVVHFTQDDHSPEFRQDCIDVTKDVFEVTVTKTSWHETLSSGVNSSLIFHENGQIKGDGYLLARNSSSDSVNRGRADGKSETLPLQYPHADQRNDHNPQHEGGCEETVVASLVVCVSSSSMLLQEKVSIMTKLAQFLAVPRTSLTLTPSDTKDLMALADGSFQIVSAGPGSDLGDVGCSLEENVEFMWPLACGTVRHLTDFVRVLQHNVDGGRLQDELGGRLLLGWYVASSDSLATRRNRRRHRRAVSAKYRTPVPTPAIHPIKPTLMAPSSSVSFSDRKHTETEISRATQPSFAPTSVEGQEATPTLMPPHSSIVYDLKPKEVTAAPSMENVQASKALETGRVTQIKPSSTASALQPSETHLSSISTSVLKSPSLLASTLDLKSFALQVSGGLTSDMATQISPSLARSAVLPDNPTPFPSPSSISSSVSRSSSPGSTLSLKSVALQASEDSASLISSATTTLVMLTENLTPTPSLSSVFKSHLDSDSGQYYLHTTEKLSQIQPSQFMPHSTLIAKTQSQVTPLSQSLSTAIPETQSQMTPPSQSLLTSMPEIPSKSTPEASDIFESSLLLLTPVSASFTPTPSLHRPSFVDTVPFQSEPMVRSQPPEYSTSRLSPLHREVSTRLTISDEYSVSEIKNKSSDLFLSRSYIPDETITSHSSTLTTQTKSPYTSMTDEFSKPTSSVILVSSRVIKIDMPSSSPTRYEGTMSLLPTVAPSLTDPRHSGVNIEGSYGISVTDSKYTSATSIVTSGGSMDIGFSETRESVGSMDIGFSETRDSVGSMDIGFSETRDSVVSPFIHSTSIAMAASVYHPGPNVSSTAASPSYTGHISQSFLPYDASTPGLFSTKAVDSTRSVVSPHKNTSKTTGPSSSSMWKTETASIRSEPTTPLYRTSKLVLSPELTALSSQTEGSVPLSSTLSTEPTLVFTSLGSSSYATPFAAITPSSSAPVSTSESSDVKPRLSTSSAFAVTPLAAHTELMPSASHTPQRTRIVSATPIAETGETSLLSLGETPAVLRPTGQTSYPAPSSDTEDVTTVQLSRSRQEPKATQSSLKRPVQTEATIDPSRASDVPSSTTALIPTPVLDTPSPSTSTTTMSTSSTSTSTMSAPSTSTTTVTSARATTVDTTQSPWWPPYVTTNEPFFTREYINNRPFLERPIDVIRADVGRLLEFSIPMNTFYDVEDGDTSQLALSLELPSRQHLPATFWLFLETRLQILIGLPLQQDMSAQNTSIVLVARDSKGLAAKHLILLQITDQPGSSLTHRFTMLFRTDFQQFMRDRWNLTELLRRVSEYFGDGSAATYITVLEVRQGSLQLTWTNSSLSSDSECPNKELKVLFNRMVRRDGSVRSSFSRHLGRYLQLSRVDFQLLGVCDTQFLTTAGPTTTEIVLEQIDDGLSIWAHVILPVLIAILVFFLLILIFVLCNRRRRELQQQQQNTAQDVVEKEAISNDRHPVIFPDELDLIYVGGVGPGRDRLESNFKPRDPLVLPSDCVDSRLYLEKGDRETGGHPRRPNCGSRRSKDFESVRMLRNSDFGASSNGSGRNSRGSRDSSAGAGSPVTYGHEADRSQQQQQQQQQPDVVHLSSPDGGLGADSDENPMGVYLPSELAPDVQQSVSTERGKRKKRSGGRKRDTKDSRKKKWDKDRGVSVSASSTLSWDRPNHHYLEEEEGASRTNTLTSVKSGGRGGDAGGSGRSPPPRSPPPYWQTQGDPPPYRLPPSYIVSNTTTQV</sequence>
<feature type="compositionally biased region" description="Polar residues" evidence="9">
    <location>
        <begin position="1842"/>
        <end position="1851"/>
    </location>
</feature>
<keyword evidence="11" id="KW-0732">Signal</keyword>
<evidence type="ECO:0000256" key="4">
    <source>
        <dbReference type="ARBA" id="ARBA00022490"/>
    </source>
</evidence>
<feature type="compositionally biased region" description="Basic and acidic residues" evidence="9">
    <location>
        <begin position="1669"/>
        <end position="1678"/>
    </location>
</feature>
<dbReference type="InterPro" id="IPR030398">
    <property type="entry name" value="SEA_DG_dom"/>
</dbReference>
<evidence type="ECO:0000256" key="11">
    <source>
        <dbReference type="SAM" id="SignalP"/>
    </source>
</evidence>
<dbReference type="Proteomes" id="UP000735302">
    <property type="component" value="Unassembled WGS sequence"/>
</dbReference>
<keyword evidence="5 10" id="KW-0812">Transmembrane</keyword>
<evidence type="ECO:0000313" key="13">
    <source>
        <dbReference type="EMBL" id="GFO15407.1"/>
    </source>
</evidence>
<keyword evidence="7" id="KW-0325">Glycoprotein</keyword>
<feature type="region of interest" description="Disordered" evidence="9">
    <location>
        <begin position="1669"/>
        <end position="1899"/>
    </location>
</feature>
<evidence type="ECO:0000256" key="5">
    <source>
        <dbReference type="ARBA" id="ARBA00022692"/>
    </source>
</evidence>
<dbReference type="GO" id="GO:0002009">
    <property type="term" value="P:morphogenesis of an epithelium"/>
    <property type="evidence" value="ECO:0007669"/>
    <property type="project" value="TreeGrafter"/>
</dbReference>
<keyword evidence="4" id="KW-0963">Cytoplasm</keyword>
<protein>
    <submittedName>
        <fullName evidence="13">Dystroglycan</fullName>
    </submittedName>
</protein>
<dbReference type="GO" id="GO:0005856">
    <property type="term" value="C:cytoskeleton"/>
    <property type="evidence" value="ECO:0007669"/>
    <property type="project" value="UniProtKB-SubCell"/>
</dbReference>
<keyword evidence="3" id="KW-1003">Cell membrane</keyword>
<dbReference type="GO" id="GO:0043236">
    <property type="term" value="F:laminin binding"/>
    <property type="evidence" value="ECO:0007669"/>
    <property type="project" value="TreeGrafter"/>
</dbReference>
<feature type="signal peptide" evidence="11">
    <location>
        <begin position="1"/>
        <end position="30"/>
    </location>
</feature>
<dbReference type="PANTHER" id="PTHR21559:SF21">
    <property type="entry name" value="DYSTROGLYCAN 1"/>
    <property type="match status" value="1"/>
</dbReference>
<feature type="compositionally biased region" description="Pro residues" evidence="9">
    <location>
        <begin position="1865"/>
        <end position="1886"/>
    </location>
</feature>
<dbReference type="Pfam" id="PF05454">
    <property type="entry name" value="DAG1"/>
    <property type="match status" value="1"/>
</dbReference>
<feature type="compositionally biased region" description="Low complexity" evidence="9">
    <location>
        <begin position="1117"/>
        <end position="1127"/>
    </location>
</feature>
<evidence type="ECO:0000256" key="10">
    <source>
        <dbReference type="SAM" id="Phobius"/>
    </source>
</evidence>
<comment type="subcellular location">
    <subcellularLocation>
        <location evidence="1">Cell membrane</location>
        <topology evidence="1">Single-pass membrane protein</topology>
    </subcellularLocation>
    <subcellularLocation>
        <location evidence="2">Cytoplasm</location>
        <location evidence="2">Cytoskeleton</location>
    </subcellularLocation>
</comment>
<feature type="region of interest" description="Disordered" evidence="9">
    <location>
        <begin position="1175"/>
        <end position="1293"/>
    </location>
</feature>
<dbReference type="PANTHER" id="PTHR21559">
    <property type="entry name" value="DYSTROGLYCAN-RELATED"/>
    <property type="match status" value="1"/>
</dbReference>
<feature type="compositionally biased region" description="Low complexity" evidence="9">
    <location>
        <begin position="1257"/>
        <end position="1293"/>
    </location>
</feature>
<evidence type="ECO:0000259" key="12">
    <source>
        <dbReference type="PROSITE" id="PS51699"/>
    </source>
</evidence>
<dbReference type="GO" id="GO:0021675">
    <property type="term" value="P:nerve development"/>
    <property type="evidence" value="ECO:0007669"/>
    <property type="project" value="TreeGrafter"/>
</dbReference>
<dbReference type="InterPro" id="IPR008465">
    <property type="entry name" value="DAG1_C"/>
</dbReference>
<keyword evidence="10" id="KW-0472">Membrane</keyword>
<evidence type="ECO:0000256" key="6">
    <source>
        <dbReference type="ARBA" id="ARBA00022989"/>
    </source>
</evidence>
<keyword evidence="8" id="KW-0206">Cytoskeleton</keyword>
<dbReference type="GO" id="GO:0042383">
    <property type="term" value="C:sarcolemma"/>
    <property type="evidence" value="ECO:0007669"/>
    <property type="project" value="TreeGrafter"/>
</dbReference>
<dbReference type="Gene3D" id="2.60.40.10">
    <property type="entry name" value="Immunoglobulins"/>
    <property type="match status" value="1"/>
</dbReference>
<evidence type="ECO:0000256" key="3">
    <source>
        <dbReference type="ARBA" id="ARBA00022475"/>
    </source>
</evidence>
<evidence type="ECO:0000256" key="8">
    <source>
        <dbReference type="ARBA" id="ARBA00023212"/>
    </source>
</evidence>
<gene>
    <name evidence="13" type="ORF">PoB_004191200</name>
</gene>
<feature type="chain" id="PRO_5044022450" evidence="11">
    <location>
        <begin position="31"/>
        <end position="1899"/>
    </location>
</feature>
<feature type="region of interest" description="Disordered" evidence="9">
    <location>
        <begin position="1023"/>
        <end position="1059"/>
    </location>
</feature>
<feature type="region of interest" description="Disordered" evidence="9">
    <location>
        <begin position="582"/>
        <end position="605"/>
    </location>
</feature>
<feature type="region of interest" description="Disordered" evidence="9">
    <location>
        <begin position="428"/>
        <end position="485"/>
    </location>
</feature>
<evidence type="ECO:0000256" key="9">
    <source>
        <dbReference type="SAM" id="MobiDB-lite"/>
    </source>
</evidence>
<feature type="compositionally biased region" description="Polar residues" evidence="9">
    <location>
        <begin position="460"/>
        <end position="473"/>
    </location>
</feature>
<evidence type="ECO:0000256" key="1">
    <source>
        <dbReference type="ARBA" id="ARBA00004162"/>
    </source>
</evidence>
<dbReference type="Gene3D" id="3.30.70.1040">
    <property type="entry name" value="Dystroglycan, domain 2"/>
    <property type="match status" value="1"/>
</dbReference>
<accession>A0AAV4B8G9</accession>
<dbReference type="SUPFAM" id="SSF49313">
    <property type="entry name" value="Cadherin-like"/>
    <property type="match status" value="1"/>
</dbReference>
<proteinExistence type="predicted"/>
<dbReference type="InterPro" id="IPR027468">
    <property type="entry name" value="Alpha-dystroglycan_domain_2"/>
</dbReference>
<name>A0AAV4B8G9_9GAST</name>
<comment type="caution">
    <text evidence="13">The sequence shown here is derived from an EMBL/GenBank/DDBJ whole genome shotgun (WGS) entry which is preliminary data.</text>
</comment>
<evidence type="ECO:0000256" key="2">
    <source>
        <dbReference type="ARBA" id="ARBA00004245"/>
    </source>
</evidence>
<feature type="compositionally biased region" description="Low complexity" evidence="9">
    <location>
        <begin position="595"/>
        <end position="605"/>
    </location>
</feature>
<feature type="region of interest" description="Disordered" evidence="9">
    <location>
        <begin position="239"/>
        <end position="275"/>
    </location>
</feature>
<feature type="compositionally biased region" description="Low complexity" evidence="9">
    <location>
        <begin position="1705"/>
        <end position="1727"/>
    </location>
</feature>
<dbReference type="PROSITE" id="PS51699">
    <property type="entry name" value="SEA_DG"/>
    <property type="match status" value="1"/>
</dbReference>
<keyword evidence="14" id="KW-1185">Reference proteome</keyword>
<dbReference type="GO" id="GO:0007411">
    <property type="term" value="P:axon guidance"/>
    <property type="evidence" value="ECO:0007669"/>
    <property type="project" value="TreeGrafter"/>
</dbReference>